<feature type="chain" id="PRO_5045075261" description="Peptidase S1" evidence="1">
    <location>
        <begin position="24"/>
        <end position="294"/>
    </location>
</feature>
<feature type="signal peptide" evidence="1">
    <location>
        <begin position="1"/>
        <end position="23"/>
    </location>
</feature>
<comment type="caution">
    <text evidence="2">The sequence shown here is derived from an EMBL/GenBank/DDBJ whole genome shotgun (WGS) entry which is preliminary data.</text>
</comment>
<accession>A0ABN0Y680</accession>
<proteinExistence type="predicted"/>
<sequence length="294" mass="31162">MSRFIRPVLAACLVLAPVATAQAQDWRGTPVFGQTRLSGGFTPDPHTVQMTAGGNNDAGQLGGGRCAGMIGNNPDYVLRYSATDMPLYIRSNSDSDTTLVVRDPQGSWQCDDDTNGLSPELSFPRPQSGTYHIWVGTYGNERARATLEISELSDSGTYASGGQIDLSLDSNFGGVTLRSGFRPDPHNIEIVAGGSVPISSVDDSCPGSVSSAPDYSVTYTGNRNAPLVFTFVSDDDAVLLINGPDGEWTCDDDSDGNLDPRVSYRRAQSGTYDIWVGTVGGQMANGTLSVSEIN</sequence>
<dbReference type="RefSeq" id="WP_208380515.1">
    <property type="nucleotide sequence ID" value="NZ_BAAAEJ010000003.1"/>
</dbReference>
<protein>
    <recommendedName>
        <fullName evidence="4">Peptidase S1</fullName>
    </recommendedName>
</protein>
<name>A0ABN0Y680_9CAUL</name>
<keyword evidence="1" id="KW-0732">Signal</keyword>
<keyword evidence="3" id="KW-1185">Reference proteome</keyword>
<gene>
    <name evidence="2" type="ORF">GCM10009093_08820</name>
</gene>
<dbReference type="EMBL" id="BAAAEJ010000003">
    <property type="protein sequence ID" value="GAA0384122.1"/>
    <property type="molecule type" value="Genomic_DNA"/>
</dbReference>
<reference evidence="2 3" key="1">
    <citation type="journal article" date="2019" name="Int. J. Syst. Evol. Microbiol.">
        <title>The Global Catalogue of Microorganisms (GCM) 10K type strain sequencing project: providing services to taxonomists for standard genome sequencing and annotation.</title>
        <authorList>
            <consortium name="The Broad Institute Genomics Platform"/>
            <consortium name="The Broad Institute Genome Sequencing Center for Infectious Disease"/>
            <person name="Wu L."/>
            <person name="Ma J."/>
        </authorList>
    </citation>
    <scope>NUCLEOTIDE SEQUENCE [LARGE SCALE GENOMIC DNA]</scope>
    <source>
        <strain evidence="2 3">JCM 13476</strain>
    </source>
</reference>
<evidence type="ECO:0008006" key="4">
    <source>
        <dbReference type="Google" id="ProtNLM"/>
    </source>
</evidence>
<evidence type="ECO:0000313" key="2">
    <source>
        <dbReference type="EMBL" id="GAA0384122.1"/>
    </source>
</evidence>
<organism evidence="2 3">
    <name type="scientific">Brevundimonas terrae</name>
    <dbReference type="NCBI Taxonomy" id="363631"/>
    <lineage>
        <taxon>Bacteria</taxon>
        <taxon>Pseudomonadati</taxon>
        <taxon>Pseudomonadota</taxon>
        <taxon>Alphaproteobacteria</taxon>
        <taxon>Caulobacterales</taxon>
        <taxon>Caulobacteraceae</taxon>
        <taxon>Brevundimonas</taxon>
    </lineage>
</organism>
<dbReference type="Proteomes" id="UP001500791">
    <property type="component" value="Unassembled WGS sequence"/>
</dbReference>
<evidence type="ECO:0000313" key="3">
    <source>
        <dbReference type="Proteomes" id="UP001500791"/>
    </source>
</evidence>
<evidence type="ECO:0000256" key="1">
    <source>
        <dbReference type="SAM" id="SignalP"/>
    </source>
</evidence>